<gene>
    <name evidence="2" type="ORF">G4V63_09155</name>
</gene>
<reference evidence="2" key="1">
    <citation type="submission" date="2020-02" db="EMBL/GenBank/DDBJ databases">
        <title>Draft genome sequence of Candidatus Afipia apatlaquensis IBT-C3, a potential strain for decolorization of textile dyes.</title>
        <authorList>
            <person name="Sanchez-Reyes A."/>
            <person name="Breton-Deval L."/>
            <person name="Mangelson H."/>
            <person name="Sanchez-Flores A."/>
        </authorList>
    </citation>
    <scope>NUCLEOTIDE SEQUENCE [LARGE SCALE GENOMIC DNA]</scope>
    <source>
        <strain evidence="2">IBT-C3</strain>
    </source>
</reference>
<evidence type="ECO:0000313" key="3">
    <source>
        <dbReference type="Proteomes" id="UP000480266"/>
    </source>
</evidence>
<accession>A0A7C9RES7</accession>
<dbReference type="Proteomes" id="UP000480266">
    <property type="component" value="Unassembled WGS sequence"/>
</dbReference>
<evidence type="ECO:0000313" key="2">
    <source>
        <dbReference type="EMBL" id="NGX95378.1"/>
    </source>
</evidence>
<feature type="signal peptide" evidence="1">
    <location>
        <begin position="1"/>
        <end position="31"/>
    </location>
</feature>
<organism evidence="2 3">
    <name type="scientific">Candidatus Afipia apatlaquensis</name>
    <dbReference type="NCBI Taxonomy" id="2712852"/>
    <lineage>
        <taxon>Bacteria</taxon>
        <taxon>Pseudomonadati</taxon>
        <taxon>Pseudomonadota</taxon>
        <taxon>Alphaproteobacteria</taxon>
        <taxon>Hyphomicrobiales</taxon>
        <taxon>Nitrobacteraceae</taxon>
        <taxon>Afipia</taxon>
    </lineage>
</organism>
<sequence length="518" mass="50312">MLTARAMRFPLIVTMAVIIAAATLPSTDAHAQFACVGTLGASDVTCTNTGATAVPFLQDQLGTFNLTTTSSGLTNGITTTSVDGNVTATNSGINADMLDTSASGLGNATSNNSGIIGTYISTLTGAGNATSTNSGTVLQDITTSAQDGGNALTNNSGSTFAITTSTVPGSALVSGSATTNNSGTVGGSVTTTADGGGNATTNNSGVIGGLLSTQTSNGGSGSGGGNATSINSGTVDSIANVTADGGNATVTNSGNVLFNGCCGPPFGIFNGTALGGDATTINYGNVNGGVFTTTGLGGGDGNATLINYGTIRGDVLTLAGNTGGTGNATFVNYGTIYTDFLGVGVGAYNGTVTGYNGGRIFGEVDVANGGGGGTVVFSNAGLIDGTYGLSPTGVALDLTQFDPATPTTLNILPGSRIVGEIILNGDTSDPFAVGTRVNILSGHDISSVLTFGGSGCGCTTGGLIDTGAVVNVTGGAPYVINGNTVAILDPTSFANADRNVVDVTRTIASLVTSRLTNP</sequence>
<feature type="chain" id="PRO_5028850836" evidence="1">
    <location>
        <begin position="32"/>
        <end position="518"/>
    </location>
</feature>
<keyword evidence="1" id="KW-0732">Signal</keyword>
<comment type="caution">
    <text evidence="2">The sequence shown here is derived from an EMBL/GenBank/DDBJ whole genome shotgun (WGS) entry which is preliminary data.</text>
</comment>
<keyword evidence="3" id="KW-1185">Reference proteome</keyword>
<dbReference type="AlphaFoldDB" id="A0A7C9RES7"/>
<feature type="non-terminal residue" evidence="2">
    <location>
        <position position="518"/>
    </location>
</feature>
<dbReference type="EMBL" id="JAAMRR010000476">
    <property type="protein sequence ID" value="NGX95378.1"/>
    <property type="molecule type" value="Genomic_DNA"/>
</dbReference>
<proteinExistence type="predicted"/>
<protein>
    <submittedName>
        <fullName evidence="2">Autotransporter domain-containing protein</fullName>
    </submittedName>
</protein>
<evidence type="ECO:0000256" key="1">
    <source>
        <dbReference type="SAM" id="SignalP"/>
    </source>
</evidence>
<name>A0A7C9RES7_9BRAD</name>